<organism evidence="1 2">
    <name type="scientific">Canavalia gladiata</name>
    <name type="common">Sword bean</name>
    <name type="synonym">Dolichos gladiatus</name>
    <dbReference type="NCBI Taxonomy" id="3824"/>
    <lineage>
        <taxon>Eukaryota</taxon>
        <taxon>Viridiplantae</taxon>
        <taxon>Streptophyta</taxon>
        <taxon>Embryophyta</taxon>
        <taxon>Tracheophyta</taxon>
        <taxon>Spermatophyta</taxon>
        <taxon>Magnoliopsida</taxon>
        <taxon>eudicotyledons</taxon>
        <taxon>Gunneridae</taxon>
        <taxon>Pentapetalae</taxon>
        <taxon>rosids</taxon>
        <taxon>fabids</taxon>
        <taxon>Fabales</taxon>
        <taxon>Fabaceae</taxon>
        <taxon>Papilionoideae</taxon>
        <taxon>50 kb inversion clade</taxon>
        <taxon>NPAAA clade</taxon>
        <taxon>indigoferoid/millettioid clade</taxon>
        <taxon>Phaseoleae</taxon>
        <taxon>Canavalia</taxon>
    </lineage>
</organism>
<accession>A0AAN9LL43</accession>
<name>A0AAN9LL43_CANGL</name>
<reference evidence="1 2" key="1">
    <citation type="submission" date="2024-01" db="EMBL/GenBank/DDBJ databases">
        <title>The genomes of 5 underutilized Papilionoideae crops provide insights into root nodulation and disease resistanc.</title>
        <authorList>
            <person name="Jiang F."/>
        </authorList>
    </citation>
    <scope>NUCLEOTIDE SEQUENCE [LARGE SCALE GENOMIC DNA]</scope>
    <source>
        <strain evidence="1">LVBAO_FW01</strain>
        <tissue evidence="1">Leaves</tissue>
    </source>
</reference>
<sequence>MVIFNVKDAIDEIGIGEFPKSRKESIGALILRQTPPYSFSAFLFQIEQAIVRAWLSQFASEMKTTSIEGVMDTCKIS</sequence>
<dbReference type="Proteomes" id="UP001367508">
    <property type="component" value="Unassembled WGS sequence"/>
</dbReference>
<evidence type="ECO:0000313" key="1">
    <source>
        <dbReference type="EMBL" id="KAK7338050.1"/>
    </source>
</evidence>
<dbReference type="AlphaFoldDB" id="A0AAN9LL43"/>
<comment type="caution">
    <text evidence="1">The sequence shown here is derived from an EMBL/GenBank/DDBJ whole genome shotgun (WGS) entry which is preliminary data.</text>
</comment>
<gene>
    <name evidence="1" type="ORF">VNO77_18647</name>
</gene>
<proteinExistence type="predicted"/>
<keyword evidence="2" id="KW-1185">Reference proteome</keyword>
<dbReference type="EMBL" id="JAYMYQ010000004">
    <property type="protein sequence ID" value="KAK7338050.1"/>
    <property type="molecule type" value="Genomic_DNA"/>
</dbReference>
<evidence type="ECO:0000313" key="2">
    <source>
        <dbReference type="Proteomes" id="UP001367508"/>
    </source>
</evidence>
<protein>
    <submittedName>
        <fullName evidence="1">Uncharacterized protein</fullName>
    </submittedName>
</protein>